<dbReference type="PANTHER" id="PTHR10000">
    <property type="entry name" value="PHOSPHOSERINE PHOSPHATASE"/>
    <property type="match status" value="1"/>
</dbReference>
<dbReference type="SFLD" id="SFLDS00003">
    <property type="entry name" value="Haloacid_Dehalogenase"/>
    <property type="match status" value="1"/>
</dbReference>
<dbReference type="RefSeq" id="WP_105983745.1">
    <property type="nucleotide sequence ID" value="NZ_MQUC01000003.1"/>
</dbReference>
<dbReference type="EMBL" id="MQUC01000003">
    <property type="protein sequence ID" value="PRP68069.1"/>
    <property type="molecule type" value="Genomic_DNA"/>
</dbReference>
<sequence length="274" mass="30739">MIQLIATDIDGTLLDGNRFISAKTAEIFNQLELPKILISARMPQAMYYLQEALNIQGLPIVCYNGALVLHQEEVLHSDSISFDIIKDLAAIGVDHDIHVSLYRGKEWFVTQRDQWTLREINNTRVEPTVQDLEDTMAYFKKTQDAGGAHKIMFMGNADRMELAFAKAEKHHSSMVHLYRSKDTYTEISPKNISKKSALELLIQRNYPSIAMSGVAAFGDNYNDTEMLAGAGYGIAVANGRDEVKQAANHVTAHHKEDGVALWLEEFILNKKATL</sequence>
<dbReference type="SUPFAM" id="SSF56784">
    <property type="entry name" value="HAD-like"/>
    <property type="match status" value="1"/>
</dbReference>
<dbReference type="GO" id="GO:0005829">
    <property type="term" value="C:cytosol"/>
    <property type="evidence" value="ECO:0007669"/>
    <property type="project" value="TreeGrafter"/>
</dbReference>
<dbReference type="InterPro" id="IPR023214">
    <property type="entry name" value="HAD_sf"/>
</dbReference>
<dbReference type="Pfam" id="PF08282">
    <property type="entry name" value="Hydrolase_3"/>
    <property type="match status" value="1"/>
</dbReference>
<dbReference type="CDD" id="cd07516">
    <property type="entry name" value="HAD_Pase"/>
    <property type="match status" value="1"/>
</dbReference>
<protein>
    <submittedName>
        <fullName evidence="1">HAD family hydrolase</fullName>
    </submittedName>
</protein>
<dbReference type="PANTHER" id="PTHR10000:SF8">
    <property type="entry name" value="HAD SUPERFAMILY HYDROLASE-LIKE, TYPE 3"/>
    <property type="match status" value="1"/>
</dbReference>
<dbReference type="NCBIfam" id="TIGR01484">
    <property type="entry name" value="HAD-SF-IIB"/>
    <property type="match status" value="1"/>
</dbReference>
<organism evidence="1 2">
    <name type="scientific">Nonlabens agnitus</name>
    <dbReference type="NCBI Taxonomy" id="870484"/>
    <lineage>
        <taxon>Bacteria</taxon>
        <taxon>Pseudomonadati</taxon>
        <taxon>Bacteroidota</taxon>
        <taxon>Flavobacteriia</taxon>
        <taxon>Flavobacteriales</taxon>
        <taxon>Flavobacteriaceae</taxon>
        <taxon>Nonlabens</taxon>
    </lineage>
</organism>
<dbReference type="InterPro" id="IPR006379">
    <property type="entry name" value="HAD-SF_hydro_IIB"/>
</dbReference>
<evidence type="ECO:0000313" key="1">
    <source>
        <dbReference type="EMBL" id="PRP68069.1"/>
    </source>
</evidence>
<dbReference type="Gene3D" id="3.40.50.1000">
    <property type="entry name" value="HAD superfamily/HAD-like"/>
    <property type="match status" value="1"/>
</dbReference>
<dbReference type="OrthoDB" id="9814970at2"/>
<dbReference type="SFLD" id="SFLDG01140">
    <property type="entry name" value="C2.B:_Phosphomannomutase_and_P"/>
    <property type="match status" value="1"/>
</dbReference>
<gene>
    <name evidence="1" type="ORF">BST86_13705</name>
</gene>
<dbReference type="Gene3D" id="3.30.1240.10">
    <property type="match status" value="1"/>
</dbReference>
<keyword evidence="2" id="KW-1185">Reference proteome</keyword>
<evidence type="ECO:0000313" key="2">
    <source>
        <dbReference type="Proteomes" id="UP000239532"/>
    </source>
</evidence>
<name>A0A2S9WX72_9FLAO</name>
<reference evidence="1 2" key="1">
    <citation type="submission" date="2016-11" db="EMBL/GenBank/DDBJ databases">
        <title>Trade-off between light-utilization and light-protection in marine flavobacteria.</title>
        <authorList>
            <person name="Kumagai Y."/>
        </authorList>
    </citation>
    <scope>NUCLEOTIDE SEQUENCE [LARGE SCALE GENOMIC DNA]</scope>
    <source>
        <strain evidence="1 2">JCM 17109</strain>
    </source>
</reference>
<dbReference type="AlphaFoldDB" id="A0A2S9WX72"/>
<dbReference type="InterPro" id="IPR036412">
    <property type="entry name" value="HAD-like_sf"/>
</dbReference>
<dbReference type="GO" id="GO:0000287">
    <property type="term" value="F:magnesium ion binding"/>
    <property type="evidence" value="ECO:0007669"/>
    <property type="project" value="TreeGrafter"/>
</dbReference>
<dbReference type="NCBIfam" id="TIGR00099">
    <property type="entry name" value="Cof-subfamily"/>
    <property type="match status" value="1"/>
</dbReference>
<accession>A0A2S9WX72</accession>
<keyword evidence="1" id="KW-0378">Hydrolase</keyword>
<dbReference type="Proteomes" id="UP000239532">
    <property type="component" value="Unassembled WGS sequence"/>
</dbReference>
<proteinExistence type="predicted"/>
<dbReference type="InterPro" id="IPR000150">
    <property type="entry name" value="Cof"/>
</dbReference>
<dbReference type="GO" id="GO:0016791">
    <property type="term" value="F:phosphatase activity"/>
    <property type="evidence" value="ECO:0007669"/>
    <property type="project" value="TreeGrafter"/>
</dbReference>
<comment type="caution">
    <text evidence="1">The sequence shown here is derived from an EMBL/GenBank/DDBJ whole genome shotgun (WGS) entry which is preliminary data.</text>
</comment>